<dbReference type="InterPro" id="IPR036869">
    <property type="entry name" value="J_dom_sf"/>
</dbReference>
<keyword evidence="1" id="KW-0238">DNA-binding</keyword>
<feature type="domain" description="J" evidence="4">
    <location>
        <begin position="1418"/>
        <end position="1488"/>
    </location>
</feature>
<dbReference type="EMBL" id="CAMXCT030004459">
    <property type="protein sequence ID" value="CAL4796517.1"/>
    <property type="molecule type" value="Genomic_DNA"/>
</dbReference>
<feature type="compositionally biased region" description="Low complexity" evidence="3">
    <location>
        <begin position="1519"/>
        <end position="1535"/>
    </location>
</feature>
<dbReference type="OrthoDB" id="448907at2759"/>
<dbReference type="GO" id="GO:0015074">
    <property type="term" value="P:DNA integration"/>
    <property type="evidence" value="ECO:0007669"/>
    <property type="project" value="InterPro"/>
</dbReference>
<dbReference type="Gene3D" id="1.10.443.10">
    <property type="entry name" value="Intergrase catalytic core"/>
    <property type="match status" value="1"/>
</dbReference>
<keyword evidence="7" id="KW-1185">Reference proteome</keyword>
<dbReference type="Pfam" id="PF00226">
    <property type="entry name" value="DnaJ"/>
    <property type="match status" value="1"/>
</dbReference>
<dbReference type="InterPro" id="IPR052925">
    <property type="entry name" value="Phage_Integrase-like_Recomb"/>
</dbReference>
<dbReference type="SMART" id="SM00271">
    <property type="entry name" value="DnaJ"/>
    <property type="match status" value="1"/>
</dbReference>
<dbReference type="InterPro" id="IPR001623">
    <property type="entry name" value="DnaJ_domain"/>
</dbReference>
<dbReference type="CDD" id="cd06257">
    <property type="entry name" value="DnaJ"/>
    <property type="match status" value="1"/>
</dbReference>
<feature type="region of interest" description="Disordered" evidence="3">
    <location>
        <begin position="1"/>
        <end position="36"/>
    </location>
</feature>
<feature type="compositionally biased region" description="Basic residues" evidence="3">
    <location>
        <begin position="1910"/>
        <end position="1922"/>
    </location>
</feature>
<comment type="caution">
    <text evidence="5">The sequence shown here is derived from an EMBL/GenBank/DDBJ whole genome shotgun (WGS) entry which is preliminary data.</text>
</comment>
<feature type="region of interest" description="Disordered" evidence="3">
    <location>
        <begin position="1666"/>
        <end position="1715"/>
    </location>
</feature>
<sequence length="2071" mass="229968">MVFPCTFCGGEGSVSDPEKQAEGQGTRAGSVDDANGQSTAEKYLEVCQSAYSKEAVRKATEAGNALLRAAGSVPRAAELVNKARLRKYGEHFQKAKEGALKGLSPLHEQYLKDCVLKGVPSRAKSTPKREKARNHGSVRGHEEEMLQKAWKDASYGAVLLCSTETEDQEENRQIDQILTESKVAESPLGRVPKQNPDRTISAEGRPINDMRARNASGSKYDHPPAAQPRHRAVVRQSLWWRVRHPKVPQRCAKRDVPRAFKWHFLKPGDVPEFCTRILGVLILSLVMVFGWVGAPGEFVIWATAAQKHHGSFRPCHPQFNDVVPYTSRWLMDDGVVVEPLVGNRIQGSLSAMDAAMVSVWGPGAINLDKLAEEGTPAKSQLLWGLHLDFEEQVVVLPEPKRIKAKYFLREPQLQRGCQRVRTKLLRELAGTAQYWAVSAPEIAPYLPVFYRLLQQEVGDHEWVKPRGSESELEAAWAEFWDALDWVRLQMEKPWGTSFRAAFGKLLPLRERVALPGMAASARFIGGDATLTRLGSTDWKDRCYHMADSSRYVRAVSEVVGGGDHLEIIGVMELLTFIVLAAARKETWQGQLILYVTDNMNVKAWLRTRRASNRYVRALLLLLQRLEAENSFTVDGAYVRTYHNTLNDWLTREDEDKVHAEMESSGWTRLELNEDWEGLLREAMRPTLKLPGEKGPSAALAIQLANEQQTVHAFPAKIEPKPFKGGFHQIRLGSELLTFELGWAKGGGSIASQAQADWIVCVLTQDPKGREADILLKTLARTDWRGRLIVDQPRELSETSRNRLMQLQVQWGQAQVVDYQTSHHGSFFARARRLWLFGGTADEKERVQAWRVAQVNECQMLPLRSAEESGKGLCPPDYLFTREPNLITTGDKWLPKPVGHLVDVRAGSRHLVHSTRGPACGPRLTSERLKIPGGTLLEDGTGLVRPLLPEEVWEMQGGLAEDWRSADSKRKDRMIAAAVREPGWQVAMSLMQALTGTDGKAGVLDPDEIQAHEQLEVWLRAWGRNPKAPSSELFLTSWKEPRVAVAPTHELVGATTQAKAGGGKRTTVKPALSEVERLVQPASKRGGTTGTPRPRGGSTAELDQVAMEAVLAKLADSTRRVYASGWKQWALYNASSGTHPFLDGEERSARTEDEQRLIRFVVFLHQVMGRSIGGVRQRLSAIRYAHVAAGYPDPLVGRPRLWAAVAGLQRWEGAPKRKLPVTPNMLRWLVQHLKSSGLSVVDQTMIKGALLTGWFFMMRASELLPNINGEDPMNRALRPADVAFFSHGQPTIGAKADEVVVQIRSSKTDQYGRGQTRSHHRSGGDLCPVEALAALQVLQPHRWRSPEDEAPLFRYEDGTGLDREGITHFIKIAALAVSFAVKAGAMDATDESADGGRKPAAPDRANAANLFVAAHPGLDLYQFLGVPPGATPAQVLTAYRRRSRETHPDRFATAGEDVQKAKGEEFKMLGMVREILLDPLMATQYMRWRQEQIAAKHGRGRSPVVPAGVYAKQASSFQQARSSFDRSSTPAGAGASSSGGAGREVLRKPPPPSQGYPGGGAQGGPPPAKAPPAPAGTAQKPRKPPPPANPPTPSSSAKPRKAPPPRNDDGRPRGPTTPPMQKMAPTQAIPKGAPPTPAKHFPRATQPYTGGGMVGDLRVPRIALADAGVKRSDAPSESWWSETSSRYRAPSSWLEPGSEPWVEDDLPPESTVPDNEDDYVYVEVEAEDDDMDILQDHQFDEDDWDEPAWEELPEEGTGSEQVFQTFDQAVMQGLLQFMDFVNRGRAKMLIEGAPPMTSVPKEVAPPPLPKPAHPEQVPEPKGAPPTGVNHFGFDESEVDYGDDDDRTPEEKAEDEELLEKTKTKVEAFLRAPPEMRKTLRSQAWKRCKSKLEANSRRISRMAFTYAEAKQRQKGRQRAARHQRALAEMEGASFEDFPKSWSHGYSKQVLKPGFLEEKNKERARRKATKANYRSDRSRSTPPPRQSAAPAAASNQAETESTANWEAGSQWHDWQARRSSEWQRHQPDVTQRRDANAADDDDWGNWTRDGQRGSNQDGWSSYDYGNHQDRQWNQ</sequence>
<feature type="compositionally biased region" description="Basic and acidic residues" evidence="3">
    <location>
        <begin position="2011"/>
        <end position="2033"/>
    </location>
</feature>
<accession>A0A9P1GDB8</accession>
<feature type="region of interest" description="Disordered" evidence="3">
    <location>
        <begin position="121"/>
        <end position="142"/>
    </location>
</feature>
<feature type="compositionally biased region" description="Polar residues" evidence="3">
    <location>
        <begin position="1992"/>
        <end position="2001"/>
    </location>
</feature>
<organism evidence="5">
    <name type="scientific">Cladocopium goreaui</name>
    <dbReference type="NCBI Taxonomy" id="2562237"/>
    <lineage>
        <taxon>Eukaryota</taxon>
        <taxon>Sar</taxon>
        <taxon>Alveolata</taxon>
        <taxon>Dinophyceae</taxon>
        <taxon>Suessiales</taxon>
        <taxon>Symbiodiniaceae</taxon>
        <taxon>Cladocopium</taxon>
    </lineage>
</organism>
<dbReference type="InterPro" id="IPR013762">
    <property type="entry name" value="Integrase-like_cat_sf"/>
</dbReference>
<dbReference type="EMBL" id="CAMXCT020004459">
    <property type="protein sequence ID" value="CAL1162580.1"/>
    <property type="molecule type" value="Genomic_DNA"/>
</dbReference>
<dbReference type="SUPFAM" id="SSF56349">
    <property type="entry name" value="DNA breaking-rejoining enzymes"/>
    <property type="match status" value="1"/>
</dbReference>
<feature type="compositionally biased region" description="Pro residues" evidence="3">
    <location>
        <begin position="1583"/>
        <end position="1592"/>
    </location>
</feature>
<dbReference type="PROSITE" id="PS50076">
    <property type="entry name" value="DNAJ_2"/>
    <property type="match status" value="1"/>
</dbReference>
<dbReference type="PANTHER" id="PTHR34605">
    <property type="entry name" value="PHAGE_INTEGRASE DOMAIN-CONTAINING PROTEIN"/>
    <property type="match status" value="1"/>
</dbReference>
<dbReference type="SUPFAM" id="SSF46565">
    <property type="entry name" value="Chaperone J-domain"/>
    <property type="match status" value="1"/>
</dbReference>
<proteinExistence type="predicted"/>
<feature type="compositionally biased region" description="Acidic residues" evidence="3">
    <location>
        <begin position="1833"/>
        <end position="1855"/>
    </location>
</feature>
<feature type="region of interest" description="Disordered" evidence="3">
    <location>
        <begin position="1905"/>
        <end position="2071"/>
    </location>
</feature>
<dbReference type="GO" id="GO:0006310">
    <property type="term" value="P:DNA recombination"/>
    <property type="evidence" value="ECO:0007669"/>
    <property type="project" value="UniProtKB-KW"/>
</dbReference>
<reference evidence="6 7" key="2">
    <citation type="submission" date="2024-05" db="EMBL/GenBank/DDBJ databases">
        <authorList>
            <person name="Chen Y."/>
            <person name="Shah S."/>
            <person name="Dougan E. K."/>
            <person name="Thang M."/>
            <person name="Chan C."/>
        </authorList>
    </citation>
    <scope>NUCLEOTIDE SEQUENCE [LARGE SCALE GENOMIC DNA]</scope>
</reference>
<dbReference type="GO" id="GO:0003677">
    <property type="term" value="F:DNA binding"/>
    <property type="evidence" value="ECO:0007669"/>
    <property type="project" value="UniProtKB-KW"/>
</dbReference>
<protein>
    <submittedName>
        <fullName evidence="6">Integrase/recombinase xerD-like</fullName>
    </submittedName>
</protein>
<evidence type="ECO:0000256" key="2">
    <source>
        <dbReference type="ARBA" id="ARBA00023172"/>
    </source>
</evidence>
<dbReference type="Proteomes" id="UP001152797">
    <property type="component" value="Unassembled WGS sequence"/>
</dbReference>
<name>A0A9P1GDB8_9DINO</name>
<dbReference type="EMBL" id="CAMXCT010004459">
    <property type="protein sequence ID" value="CAI4009205.1"/>
    <property type="molecule type" value="Genomic_DNA"/>
</dbReference>
<evidence type="ECO:0000259" key="4">
    <source>
        <dbReference type="PROSITE" id="PS50076"/>
    </source>
</evidence>
<evidence type="ECO:0000313" key="5">
    <source>
        <dbReference type="EMBL" id="CAI4009205.1"/>
    </source>
</evidence>
<dbReference type="InterPro" id="IPR010998">
    <property type="entry name" value="Integrase_recombinase_N"/>
</dbReference>
<dbReference type="Gene3D" id="1.10.287.110">
    <property type="entry name" value="DnaJ domain"/>
    <property type="match status" value="1"/>
</dbReference>
<feature type="compositionally biased region" description="Pro residues" evidence="3">
    <location>
        <begin position="1563"/>
        <end position="1573"/>
    </location>
</feature>
<evidence type="ECO:0000313" key="6">
    <source>
        <dbReference type="EMBL" id="CAL4796517.1"/>
    </source>
</evidence>
<feature type="region of interest" description="Disordered" evidence="3">
    <location>
        <begin position="1794"/>
        <end position="1855"/>
    </location>
</feature>
<dbReference type="PANTHER" id="PTHR34605:SF3">
    <property type="entry name" value="P CELL-TYPE AGGLUTINATION PROTEIN MAP4-LIKE-RELATED"/>
    <property type="match status" value="1"/>
</dbReference>
<gene>
    <name evidence="5" type="ORF">C1SCF055_LOCUS34578</name>
</gene>
<evidence type="ECO:0000256" key="3">
    <source>
        <dbReference type="SAM" id="MobiDB-lite"/>
    </source>
</evidence>
<reference evidence="5" key="1">
    <citation type="submission" date="2022-10" db="EMBL/GenBank/DDBJ databases">
        <authorList>
            <person name="Chen Y."/>
            <person name="Dougan E. K."/>
            <person name="Chan C."/>
            <person name="Rhodes N."/>
            <person name="Thang M."/>
        </authorList>
    </citation>
    <scope>NUCLEOTIDE SEQUENCE</scope>
</reference>
<dbReference type="SUPFAM" id="SSF47823">
    <property type="entry name" value="lambda integrase-like, N-terminal domain"/>
    <property type="match status" value="1"/>
</dbReference>
<dbReference type="Gene3D" id="1.10.150.130">
    <property type="match status" value="1"/>
</dbReference>
<feature type="region of interest" description="Disordered" evidence="3">
    <location>
        <begin position="1519"/>
        <end position="1654"/>
    </location>
</feature>
<evidence type="ECO:0000256" key="1">
    <source>
        <dbReference type="ARBA" id="ARBA00023125"/>
    </source>
</evidence>
<keyword evidence="2" id="KW-0233">DNA recombination</keyword>
<dbReference type="InterPro" id="IPR011010">
    <property type="entry name" value="DNA_brk_join_enz"/>
</dbReference>
<evidence type="ECO:0000313" key="7">
    <source>
        <dbReference type="Proteomes" id="UP001152797"/>
    </source>
</evidence>